<dbReference type="PANTHER" id="PTHR20974">
    <property type="entry name" value="UPF0585 PROTEIN CG18661"/>
    <property type="match status" value="1"/>
</dbReference>
<name>A0A7Z9BRL2_9CYAN</name>
<dbReference type="AlphaFoldDB" id="A0A7Z9BRL2"/>
<dbReference type="SUPFAM" id="SSF53335">
    <property type="entry name" value="S-adenosyl-L-methionine-dependent methyltransferases"/>
    <property type="match status" value="1"/>
</dbReference>
<accession>A0A7Z9BRL2</accession>
<comment type="caution">
    <text evidence="1">The sequence shown here is derived from an EMBL/GenBank/DDBJ whole genome shotgun (WGS) entry which is preliminary data.</text>
</comment>
<dbReference type="EMBL" id="CZCS02000195">
    <property type="protein sequence ID" value="VXD21062.1"/>
    <property type="molecule type" value="Genomic_DNA"/>
</dbReference>
<dbReference type="InterPro" id="IPR010342">
    <property type="entry name" value="DUF938"/>
</dbReference>
<gene>
    <name evidence="1" type="ORF">PL9631_540035</name>
</gene>
<evidence type="ECO:0000313" key="1">
    <source>
        <dbReference type="EMBL" id="VXD21062.1"/>
    </source>
</evidence>
<dbReference type="InterPro" id="IPR029063">
    <property type="entry name" value="SAM-dependent_MTases_sf"/>
</dbReference>
<reference evidence="1" key="1">
    <citation type="submission" date="2019-10" db="EMBL/GenBank/DDBJ databases">
        <authorList>
            <consortium name="Genoscope - CEA"/>
            <person name="William W."/>
        </authorList>
    </citation>
    <scope>NUCLEOTIDE SEQUENCE [LARGE SCALE GENOMIC DNA]</scope>
    <source>
        <strain evidence="1">BBR_PRJEB10994</strain>
    </source>
</reference>
<organism evidence="1 2">
    <name type="scientific">Planktothrix paucivesiculata PCC 9631</name>
    <dbReference type="NCBI Taxonomy" id="671071"/>
    <lineage>
        <taxon>Bacteria</taxon>
        <taxon>Bacillati</taxon>
        <taxon>Cyanobacteriota</taxon>
        <taxon>Cyanophyceae</taxon>
        <taxon>Oscillatoriophycideae</taxon>
        <taxon>Oscillatoriales</taxon>
        <taxon>Microcoleaceae</taxon>
        <taxon>Planktothrix</taxon>
    </lineage>
</organism>
<evidence type="ECO:0008006" key="3">
    <source>
        <dbReference type="Google" id="ProtNLM"/>
    </source>
</evidence>
<dbReference type="Gene3D" id="3.40.50.150">
    <property type="entry name" value="Vaccinia Virus protein VP39"/>
    <property type="match status" value="1"/>
</dbReference>
<sequence length="256" mass="28600">MLNLILNGKISHQSSVISLLPITLLLSEVEVLPITHYPLPINKMNDARQYAPATERNQQPILEVLKRVLPATGTVLEIASGTGQHAVFFAPELQPRKWLPSEVNPILQASILAWETYFPSDNLFPPLELDVQKSIWLVENPDLKLPFCLQEFPITAIVNINMIHISPWSACLKLMAGANRILPPGGILYLYGPYKQNGKHTTPSNQDFDTSLRLSNPEWGVRDLEAVSKIATLENLQLVEVVTMPANNLSLIFKKI</sequence>
<dbReference type="Pfam" id="PF06080">
    <property type="entry name" value="DUF938"/>
    <property type="match status" value="1"/>
</dbReference>
<protein>
    <recommendedName>
        <fullName evidence="3">SAM-dependent methyltransferase</fullName>
    </recommendedName>
</protein>
<proteinExistence type="predicted"/>
<dbReference type="PANTHER" id="PTHR20974:SF0">
    <property type="entry name" value="UPF0585 PROTEIN CG18661"/>
    <property type="match status" value="1"/>
</dbReference>
<evidence type="ECO:0000313" key="2">
    <source>
        <dbReference type="Proteomes" id="UP000182190"/>
    </source>
</evidence>
<dbReference type="Proteomes" id="UP000182190">
    <property type="component" value="Unassembled WGS sequence"/>
</dbReference>
<keyword evidence="2" id="KW-1185">Reference proteome</keyword>